<name>A0ABQ0QF48_9PROT</name>
<evidence type="ECO:0000256" key="1">
    <source>
        <dbReference type="ARBA" id="ARBA00004141"/>
    </source>
</evidence>
<feature type="transmembrane region" description="Helical" evidence="5">
    <location>
        <begin position="31"/>
        <end position="50"/>
    </location>
</feature>
<evidence type="ECO:0000256" key="3">
    <source>
        <dbReference type="ARBA" id="ARBA00022989"/>
    </source>
</evidence>
<sequence length="113" mass="12390">MPVLAGSAAYVVGEARQWPTGLKRRPQEAQAFYATLMIATLVGMIINFLPVDPMKALFWSAVLNGIAAVPIMLVMMIMADRPKVMGVFVVRGTLKWLGWAATPRVNGNYALLR</sequence>
<comment type="subcellular location">
    <subcellularLocation>
        <location evidence="1">Membrane</location>
        <topology evidence="1">Multi-pass membrane protein</topology>
    </subcellularLocation>
</comment>
<feature type="transmembrane region" description="Helical" evidence="5">
    <location>
        <begin position="56"/>
        <end position="78"/>
    </location>
</feature>
<keyword evidence="7" id="KW-1185">Reference proteome</keyword>
<keyword evidence="3 5" id="KW-1133">Transmembrane helix</keyword>
<evidence type="ECO:0008006" key="8">
    <source>
        <dbReference type="Google" id="ProtNLM"/>
    </source>
</evidence>
<dbReference type="InterPro" id="IPR001046">
    <property type="entry name" value="NRAMP_fam"/>
</dbReference>
<gene>
    <name evidence="6" type="ORF">AA0228_2905</name>
</gene>
<evidence type="ECO:0000313" key="7">
    <source>
        <dbReference type="Proteomes" id="UP001061070"/>
    </source>
</evidence>
<evidence type="ECO:0000313" key="6">
    <source>
        <dbReference type="EMBL" id="GBR16932.1"/>
    </source>
</evidence>
<keyword evidence="2 5" id="KW-0812">Transmembrane</keyword>
<accession>A0ABQ0QF48</accession>
<keyword evidence="4 5" id="KW-0472">Membrane</keyword>
<protein>
    <recommendedName>
        <fullName evidence="8">Natural resistance-associated macrophage protein</fullName>
    </recommendedName>
</protein>
<evidence type="ECO:0000256" key="4">
    <source>
        <dbReference type="ARBA" id="ARBA00023136"/>
    </source>
</evidence>
<dbReference type="Pfam" id="PF01566">
    <property type="entry name" value="Nramp"/>
    <property type="match status" value="1"/>
</dbReference>
<comment type="caution">
    <text evidence="6">The sequence shown here is derived from an EMBL/GenBank/DDBJ whole genome shotgun (WGS) entry which is preliminary data.</text>
</comment>
<dbReference type="Proteomes" id="UP001061070">
    <property type="component" value="Unassembled WGS sequence"/>
</dbReference>
<reference evidence="6" key="1">
    <citation type="submission" date="2013-04" db="EMBL/GenBank/DDBJ databases">
        <title>The genome sequencing project of 58 acetic acid bacteria.</title>
        <authorList>
            <person name="Okamoto-Kainuma A."/>
            <person name="Ishikawa M."/>
            <person name="Umino S."/>
            <person name="Koizumi Y."/>
            <person name="Shiwa Y."/>
            <person name="Yoshikawa H."/>
            <person name="Matsutani M."/>
            <person name="Matsushita K."/>
        </authorList>
    </citation>
    <scope>NUCLEOTIDE SEQUENCE</scope>
    <source>
        <strain evidence="6">NRIC 0228</strain>
    </source>
</reference>
<proteinExistence type="predicted"/>
<evidence type="ECO:0000256" key="5">
    <source>
        <dbReference type="SAM" id="Phobius"/>
    </source>
</evidence>
<organism evidence="6 7">
    <name type="scientific">Gluconobacter frateurii NRIC 0228</name>
    <dbReference type="NCBI Taxonomy" id="1307946"/>
    <lineage>
        <taxon>Bacteria</taxon>
        <taxon>Pseudomonadati</taxon>
        <taxon>Pseudomonadota</taxon>
        <taxon>Alphaproteobacteria</taxon>
        <taxon>Acetobacterales</taxon>
        <taxon>Acetobacteraceae</taxon>
        <taxon>Gluconobacter</taxon>
    </lineage>
</organism>
<evidence type="ECO:0000256" key="2">
    <source>
        <dbReference type="ARBA" id="ARBA00022692"/>
    </source>
</evidence>
<dbReference type="EMBL" id="BAQW01000013">
    <property type="protein sequence ID" value="GBR16932.1"/>
    <property type="molecule type" value="Genomic_DNA"/>
</dbReference>